<keyword evidence="3" id="KW-0336">GPI-anchor</keyword>
<dbReference type="CDD" id="cd02183">
    <property type="entry name" value="GH16_fungal_CRH1_transglycosylase"/>
    <property type="match status" value="1"/>
</dbReference>
<keyword evidence="9 18" id="KW-1015">Disulfide bond</keyword>
<dbReference type="SUPFAM" id="SSF49899">
    <property type="entry name" value="Concanavalin A-like lectins/glucanases"/>
    <property type="match status" value="1"/>
</dbReference>
<evidence type="ECO:0000256" key="10">
    <source>
        <dbReference type="ARBA" id="ARBA00023180"/>
    </source>
</evidence>
<evidence type="ECO:0000256" key="8">
    <source>
        <dbReference type="ARBA" id="ARBA00023136"/>
    </source>
</evidence>
<dbReference type="InterPro" id="IPR017168">
    <property type="entry name" value="CHR-like"/>
</dbReference>
<dbReference type="Proteomes" id="UP000053110">
    <property type="component" value="Unassembled WGS sequence"/>
</dbReference>
<dbReference type="PROSITE" id="PS51762">
    <property type="entry name" value="GH16_2"/>
    <property type="match status" value="1"/>
</dbReference>
<dbReference type="PIRSF" id="PIRSF037299">
    <property type="entry name" value="Glycosidase_CRH1_prd"/>
    <property type="match status" value="1"/>
</dbReference>
<keyword evidence="6 21" id="KW-0732">Signal</keyword>
<evidence type="ECO:0000256" key="5">
    <source>
        <dbReference type="ARBA" id="ARBA00022679"/>
    </source>
</evidence>
<evidence type="ECO:0000256" key="20">
    <source>
        <dbReference type="SAM" id="Phobius"/>
    </source>
</evidence>
<keyword evidence="5" id="KW-0808">Transferase</keyword>
<keyword evidence="12 23" id="KW-0326">Glycosidase</keyword>
<dbReference type="InterPro" id="IPR000757">
    <property type="entry name" value="Beta-glucanase-like"/>
</dbReference>
<evidence type="ECO:0000256" key="16">
    <source>
        <dbReference type="PIRNR" id="PIRNR037299"/>
    </source>
</evidence>
<dbReference type="FunFam" id="2.60.120.200:FF:000152">
    <property type="entry name" value="Cell wall glucanase"/>
    <property type="match status" value="1"/>
</dbReference>
<dbReference type="GO" id="GO:0009277">
    <property type="term" value="C:fungal-type cell wall"/>
    <property type="evidence" value="ECO:0007669"/>
    <property type="project" value="TreeGrafter"/>
</dbReference>
<evidence type="ECO:0000256" key="6">
    <source>
        <dbReference type="ARBA" id="ARBA00022729"/>
    </source>
</evidence>
<dbReference type="Pfam" id="PF00722">
    <property type="entry name" value="Glyco_hydro_16"/>
    <property type="match status" value="1"/>
</dbReference>
<dbReference type="AlphaFoldDB" id="A0A061HLT7"/>
<feature type="active site" description="Nucleophile" evidence="17">
    <location>
        <position position="119"/>
    </location>
</feature>
<comment type="catalytic activity">
    <reaction evidence="1">
        <text>Random endo-hydrolysis of N-acetyl-beta-D-glucosaminide (1-&gt;4)-beta-linkages in chitin and chitodextrins.</text>
        <dbReference type="EC" id="3.2.1.14"/>
    </reaction>
</comment>
<organism evidence="24">
    <name type="scientific">Blumeria graminis f. sp. tritici 96224</name>
    <dbReference type="NCBI Taxonomy" id="1268274"/>
    <lineage>
        <taxon>Eukaryota</taxon>
        <taxon>Fungi</taxon>
        <taxon>Dikarya</taxon>
        <taxon>Ascomycota</taxon>
        <taxon>Pezizomycotina</taxon>
        <taxon>Leotiomycetes</taxon>
        <taxon>Erysiphales</taxon>
        <taxon>Erysiphaceae</taxon>
        <taxon>Blumeria</taxon>
    </lineage>
</organism>
<evidence type="ECO:0000313" key="24">
    <source>
        <dbReference type="EMBL" id="SUZ07521.1"/>
    </source>
</evidence>
<keyword evidence="20" id="KW-1133">Transmembrane helix</keyword>
<protein>
    <recommendedName>
        <fullName evidence="16">Crh-like protein</fullName>
        <ecNumber evidence="16">3.2.-.-</ecNumber>
    </recommendedName>
</protein>
<keyword evidence="11" id="KW-0449">Lipoprotein</keyword>
<dbReference type="GO" id="GO:0005975">
    <property type="term" value="P:carbohydrate metabolic process"/>
    <property type="evidence" value="ECO:0007669"/>
    <property type="project" value="InterPro"/>
</dbReference>
<evidence type="ECO:0000313" key="25">
    <source>
        <dbReference type="Proteomes" id="UP000053110"/>
    </source>
</evidence>
<dbReference type="PANTHER" id="PTHR10963:SF27">
    <property type="entry name" value="GLYCOSIDASE-RELATED"/>
    <property type="match status" value="1"/>
</dbReference>
<keyword evidence="13" id="KW-0961">Cell wall biogenesis/degradation</keyword>
<evidence type="ECO:0000256" key="12">
    <source>
        <dbReference type="ARBA" id="ARBA00023295"/>
    </source>
</evidence>
<evidence type="ECO:0000256" key="14">
    <source>
        <dbReference type="ARBA" id="ARBA00038074"/>
    </source>
</evidence>
<comment type="subcellular location">
    <subcellularLocation>
        <location evidence="2">Membrane</location>
        <topology evidence="2">Lipid-anchor</topology>
        <topology evidence="2">GPI-anchor</topology>
    </subcellularLocation>
</comment>
<keyword evidence="4" id="KW-0328">Glycosyltransferase</keyword>
<feature type="disulfide bond" evidence="18">
    <location>
        <begin position="25"/>
        <end position="32"/>
    </location>
</feature>
<reference evidence="25" key="1">
    <citation type="journal article" date="2013" name="Nat. Genet.">
        <title>The wheat powdery mildew genome shows the unique evolution of an obligate biotroph.</title>
        <authorList>
            <person name="Wicker T."/>
            <person name="Oberhaensli S."/>
            <person name="Parlange F."/>
            <person name="Buchmann J.P."/>
            <person name="Shatalina M."/>
            <person name="Roffler S."/>
            <person name="Ben-David R."/>
            <person name="Dolezel J."/>
            <person name="Simkova H."/>
            <person name="Schulze-Lefert P."/>
            <person name="Spanu P.D."/>
            <person name="Bruggmann R."/>
            <person name="Amselem J."/>
            <person name="Quesneville H."/>
            <person name="Ver Loren van Themaat E."/>
            <person name="Paape T."/>
            <person name="Shimizu K.K."/>
            <person name="Keller B."/>
        </authorList>
    </citation>
    <scope>NUCLEOTIDE SEQUENCE [LARGE SCALE GENOMIC DNA]</scope>
    <source>
        <strain evidence="25">96224</strain>
    </source>
</reference>
<feature type="active site" description="Proton donor" evidence="17">
    <location>
        <position position="123"/>
    </location>
</feature>
<evidence type="ECO:0000256" key="15">
    <source>
        <dbReference type="ARBA" id="ARBA00093308"/>
    </source>
</evidence>
<feature type="chain" id="PRO_5044538490" description="Crh-like protein" evidence="21">
    <location>
        <begin position="20"/>
        <end position="437"/>
    </location>
</feature>
<evidence type="ECO:0000256" key="19">
    <source>
        <dbReference type="SAM" id="MobiDB-lite"/>
    </source>
</evidence>
<evidence type="ECO:0000256" key="17">
    <source>
        <dbReference type="PIRSR" id="PIRSR037299-1"/>
    </source>
</evidence>
<dbReference type="InterPro" id="IPR050546">
    <property type="entry name" value="Glycosyl_Hydrlase_16"/>
</dbReference>
<evidence type="ECO:0000256" key="13">
    <source>
        <dbReference type="ARBA" id="ARBA00023316"/>
    </source>
</evidence>
<evidence type="ECO:0000256" key="4">
    <source>
        <dbReference type="ARBA" id="ARBA00022676"/>
    </source>
</evidence>
<feature type="domain" description="GH16" evidence="22">
    <location>
        <begin position="20"/>
        <end position="231"/>
    </location>
</feature>
<sequence>MRTLLLLFGALVIHPLAQAQTWTECNPMEKTCPNNPAFGTSRNFIFNTSSTVTNSFNITAGALKYGTGNAAFTVSKRGDSPTIQSKFYIMFGSVSVIMKAASGQGIISSIVLQSEDLDEVDWEFLGGNNTHVESNYFGKGNITSFDRAVYHPVSFDPQADFHNYSIHWTSEKLEWWIDSNLIRTLPYAEANGGHNYPQTPATIRLGIWPGGDKANNAGTIDWAGGLTDFSKGPFTMEIQSAQISDFGSGKEYEWTDRSGSWESIKAVPGNSTALKVLLKADEPPPPTVAERFAALPSGTKLAIYCAGGGIMALLLSIAFFTCHRSRRRGRLEREAYDAKMEKERDEIQRDLVEIRAKGFTSRTTGAIQKEEESELEKFGSTSEYGASPPHASTIQTHPQIAISNYDMSTGNQSPEPENTNNSNVHNIPNKPRFPLES</sequence>
<evidence type="ECO:0000256" key="1">
    <source>
        <dbReference type="ARBA" id="ARBA00000822"/>
    </source>
</evidence>
<dbReference type="HOGENOM" id="CLU_027506_1_1_1"/>
<keyword evidence="10" id="KW-0325">Glycoprotein</keyword>
<keyword evidence="7 16" id="KW-0378">Hydrolase</keyword>
<feature type="region of interest" description="Disordered" evidence="19">
    <location>
        <begin position="363"/>
        <end position="437"/>
    </location>
</feature>
<evidence type="ECO:0000256" key="2">
    <source>
        <dbReference type="ARBA" id="ARBA00004589"/>
    </source>
</evidence>
<feature type="compositionally biased region" description="Polar residues" evidence="19">
    <location>
        <begin position="379"/>
        <end position="426"/>
    </location>
</feature>
<gene>
    <name evidence="23" type="ORF">BGT96224_123</name>
    <name evidence="24" type="ORF">BGT96224V2_LOCUS43</name>
</gene>
<dbReference type="GO" id="GO:0098552">
    <property type="term" value="C:side of membrane"/>
    <property type="evidence" value="ECO:0007669"/>
    <property type="project" value="UniProtKB-KW"/>
</dbReference>
<evidence type="ECO:0000259" key="22">
    <source>
        <dbReference type="PROSITE" id="PS51762"/>
    </source>
</evidence>
<evidence type="ECO:0000256" key="11">
    <source>
        <dbReference type="ARBA" id="ARBA00023288"/>
    </source>
</evidence>
<evidence type="ECO:0000256" key="21">
    <source>
        <dbReference type="SAM" id="SignalP"/>
    </source>
</evidence>
<evidence type="ECO:0000313" key="23">
    <source>
        <dbReference type="EMBL" id="EPQ67263.1"/>
    </source>
</evidence>
<feature type="transmembrane region" description="Helical" evidence="20">
    <location>
        <begin position="301"/>
        <end position="322"/>
    </location>
</feature>
<keyword evidence="20" id="KW-0812">Transmembrane</keyword>
<keyword evidence="8 16" id="KW-0472">Membrane</keyword>
<dbReference type="PANTHER" id="PTHR10963">
    <property type="entry name" value="GLYCOSYL HYDROLASE-RELATED"/>
    <property type="match status" value="1"/>
</dbReference>
<evidence type="ECO:0000256" key="18">
    <source>
        <dbReference type="PIRSR" id="PIRSR037299-2"/>
    </source>
</evidence>
<dbReference type="GO" id="GO:0031505">
    <property type="term" value="P:fungal-type cell wall organization"/>
    <property type="evidence" value="ECO:0007669"/>
    <property type="project" value="TreeGrafter"/>
</dbReference>
<accession>A0A061HLT7</accession>
<dbReference type="OrthoDB" id="4781at2759"/>
<dbReference type="EMBL" id="KE373697">
    <property type="protein sequence ID" value="EPQ67263.1"/>
    <property type="molecule type" value="Genomic_DNA"/>
</dbReference>
<name>A0A061HLT7_BLUGR</name>
<evidence type="ECO:0000256" key="7">
    <source>
        <dbReference type="ARBA" id="ARBA00022801"/>
    </source>
</evidence>
<feature type="signal peptide" evidence="21">
    <location>
        <begin position="1"/>
        <end position="19"/>
    </location>
</feature>
<dbReference type="Gene3D" id="2.60.120.200">
    <property type="match status" value="1"/>
</dbReference>
<dbReference type="InterPro" id="IPR013320">
    <property type="entry name" value="ConA-like_dom_sf"/>
</dbReference>
<evidence type="ECO:0000256" key="9">
    <source>
        <dbReference type="ARBA" id="ARBA00023157"/>
    </source>
</evidence>
<reference evidence="23" key="2">
    <citation type="submission" date="2013-01" db="EMBL/GenBank/DDBJ databases">
        <title>The wheat powdery mildew genome reveals unique evolution of an obligate biotroph.</title>
        <authorList>
            <person name="Oberhaensli S."/>
            <person name="Wicker T."/>
            <person name="Keller B."/>
        </authorList>
    </citation>
    <scope>NUCLEOTIDE SEQUENCE</scope>
    <source>
        <strain evidence="23">96224</strain>
    </source>
</reference>
<dbReference type="GO" id="GO:0016757">
    <property type="term" value="F:glycosyltransferase activity"/>
    <property type="evidence" value="ECO:0007669"/>
    <property type="project" value="UniProtKB-KW"/>
</dbReference>
<evidence type="ECO:0000256" key="3">
    <source>
        <dbReference type="ARBA" id="ARBA00022622"/>
    </source>
</evidence>
<comment type="function">
    <text evidence="15">Dual chitinase/transglycosylase that plays a role in cell wall architecture. Chitinase and transglycosylase activities are coupled. Required for the polysaccharide cross-linking at the septa and the cell wall. More specifically, transfers chitin to 1,6-beta-glucan in the cell wall.</text>
</comment>
<comment type="similarity">
    <text evidence="14">Belongs to the glycosyl hydrolase 16 family. CRH1 subfamily.</text>
</comment>
<proteinExistence type="inferred from homology"/>
<dbReference type="EC" id="3.2.-.-" evidence="16"/>
<reference evidence="24" key="3">
    <citation type="submission" date="2018-07" db="EMBL/GenBank/DDBJ databases">
        <authorList>
            <person name="Quirk P.G."/>
            <person name="Krulwich T.A."/>
        </authorList>
    </citation>
    <scope>NUCLEOTIDE SEQUENCE</scope>
    <source>
        <strain evidence="24">96224</strain>
    </source>
</reference>
<dbReference type="GO" id="GO:0008843">
    <property type="term" value="F:endochitinase activity"/>
    <property type="evidence" value="ECO:0007669"/>
    <property type="project" value="UniProtKB-EC"/>
</dbReference>
<dbReference type="EMBL" id="UIGY01000001">
    <property type="protein sequence ID" value="SUZ07521.1"/>
    <property type="molecule type" value="Genomic_DNA"/>
</dbReference>